<dbReference type="Proteomes" id="UP000076925">
    <property type="component" value="Unassembled WGS sequence"/>
</dbReference>
<protein>
    <recommendedName>
        <fullName evidence="4">DUF4112 domain-containing protein</fullName>
    </recommendedName>
</protein>
<organism evidence="2 3">
    <name type="scientific">Scytonema hofmannii PCC 7110</name>
    <dbReference type="NCBI Taxonomy" id="128403"/>
    <lineage>
        <taxon>Bacteria</taxon>
        <taxon>Bacillati</taxon>
        <taxon>Cyanobacteriota</taxon>
        <taxon>Cyanophyceae</taxon>
        <taxon>Nostocales</taxon>
        <taxon>Scytonemataceae</taxon>
        <taxon>Scytonema</taxon>
    </lineage>
</organism>
<evidence type="ECO:0000313" key="2">
    <source>
        <dbReference type="EMBL" id="KYC42974.1"/>
    </source>
</evidence>
<comment type="caution">
    <text evidence="2">The sequence shown here is derived from an EMBL/GenBank/DDBJ whole genome shotgun (WGS) entry which is preliminary data.</text>
</comment>
<keyword evidence="1" id="KW-1133">Transmembrane helix</keyword>
<dbReference type="EMBL" id="ANNX02000016">
    <property type="protein sequence ID" value="KYC42974.1"/>
    <property type="molecule type" value="Genomic_DNA"/>
</dbReference>
<proteinExistence type="predicted"/>
<reference evidence="2 3" key="1">
    <citation type="journal article" date="2013" name="Genome Biol. Evol.">
        <title>Genomes of Stigonematalean cyanobacteria (subsection V) and the evolution of oxygenic photosynthesis from prokaryotes to plastids.</title>
        <authorList>
            <person name="Dagan T."/>
            <person name="Roettger M."/>
            <person name="Stucken K."/>
            <person name="Landan G."/>
            <person name="Koch R."/>
            <person name="Major P."/>
            <person name="Gould S.B."/>
            <person name="Goremykin V.V."/>
            <person name="Rippka R."/>
            <person name="Tandeau de Marsac N."/>
            <person name="Gugger M."/>
            <person name="Lockhart P.J."/>
            <person name="Allen J.F."/>
            <person name="Brune I."/>
            <person name="Maus I."/>
            <person name="Puhler A."/>
            <person name="Martin W.F."/>
        </authorList>
    </citation>
    <scope>NUCLEOTIDE SEQUENCE [LARGE SCALE GENOMIC DNA]</scope>
    <source>
        <strain evidence="2 3">PCC 7110</strain>
    </source>
</reference>
<accession>A0A139XE47</accession>
<feature type="transmembrane region" description="Helical" evidence="1">
    <location>
        <begin position="38"/>
        <end position="62"/>
    </location>
</feature>
<keyword evidence="1" id="KW-0472">Membrane</keyword>
<name>A0A139XE47_9CYAN</name>
<dbReference type="PANTHER" id="PTHR35519:SF2">
    <property type="entry name" value="PH DOMAIN PROTEIN"/>
    <property type="match status" value="1"/>
</dbReference>
<keyword evidence="1" id="KW-0812">Transmembrane</keyword>
<dbReference type="Pfam" id="PF13430">
    <property type="entry name" value="DUF4112"/>
    <property type="match status" value="1"/>
</dbReference>
<evidence type="ECO:0000313" key="3">
    <source>
        <dbReference type="Proteomes" id="UP000076925"/>
    </source>
</evidence>
<dbReference type="InterPro" id="IPR025187">
    <property type="entry name" value="DUF4112"/>
</dbReference>
<evidence type="ECO:0008006" key="4">
    <source>
        <dbReference type="Google" id="ProtNLM"/>
    </source>
</evidence>
<feature type="transmembrane region" description="Helical" evidence="1">
    <location>
        <begin position="74"/>
        <end position="94"/>
    </location>
</feature>
<dbReference type="PANTHER" id="PTHR35519">
    <property type="entry name" value="MEMBRANE PROTEINS"/>
    <property type="match status" value="1"/>
</dbReference>
<gene>
    <name evidence="2" type="ORF">WA1_12770</name>
</gene>
<sequence>MDSAKRIATLNRIRKLSRLMDTSLRIPGTGFRIGLDPIIGLIPGAGDIVSTGFSAYIIFLAARFNIPPKDLSQMIFNIALEAVVGTVPLVGDLFDAFYKSNIRNLAILEKHLAIVEPELEKVASEFEELAS</sequence>
<dbReference type="AlphaFoldDB" id="A0A139XE47"/>
<dbReference type="STRING" id="128403.WA1_12770"/>
<evidence type="ECO:0000256" key="1">
    <source>
        <dbReference type="SAM" id="Phobius"/>
    </source>
</evidence>
<keyword evidence="3" id="KW-1185">Reference proteome</keyword>
<dbReference type="RefSeq" id="WP_017745126.1">
    <property type="nucleotide sequence ID" value="NZ_KQ976354.1"/>
</dbReference>
<dbReference type="OrthoDB" id="513552at2"/>